<gene>
    <name evidence="3" type="ORF">PAPOLLO_LOCUS24371</name>
</gene>
<evidence type="ECO:0000313" key="4">
    <source>
        <dbReference type="Proteomes" id="UP000691718"/>
    </source>
</evidence>
<feature type="region of interest" description="Disordered" evidence="1">
    <location>
        <begin position="75"/>
        <end position="96"/>
    </location>
</feature>
<evidence type="ECO:0000313" key="3">
    <source>
        <dbReference type="EMBL" id="CAG5049042.1"/>
    </source>
</evidence>
<reference evidence="3" key="1">
    <citation type="submission" date="2021-04" db="EMBL/GenBank/DDBJ databases">
        <authorList>
            <person name="Tunstrom K."/>
        </authorList>
    </citation>
    <scope>NUCLEOTIDE SEQUENCE</scope>
</reference>
<keyword evidence="2" id="KW-0812">Transmembrane</keyword>
<keyword evidence="2" id="KW-0472">Membrane</keyword>
<feature type="compositionally biased region" description="Basic and acidic residues" evidence="1">
    <location>
        <begin position="77"/>
        <end position="87"/>
    </location>
</feature>
<comment type="caution">
    <text evidence="3">The sequence shown here is derived from an EMBL/GenBank/DDBJ whole genome shotgun (WGS) entry which is preliminary data.</text>
</comment>
<protein>
    <submittedName>
        <fullName evidence="3">(apollo) hypothetical protein</fullName>
    </submittedName>
</protein>
<dbReference type="EMBL" id="CAJQZP010001468">
    <property type="protein sequence ID" value="CAG5049042.1"/>
    <property type="molecule type" value="Genomic_DNA"/>
</dbReference>
<evidence type="ECO:0000256" key="1">
    <source>
        <dbReference type="SAM" id="MobiDB-lite"/>
    </source>
</evidence>
<organism evidence="3 4">
    <name type="scientific">Parnassius apollo</name>
    <name type="common">Apollo butterfly</name>
    <name type="synonym">Papilio apollo</name>
    <dbReference type="NCBI Taxonomy" id="110799"/>
    <lineage>
        <taxon>Eukaryota</taxon>
        <taxon>Metazoa</taxon>
        <taxon>Ecdysozoa</taxon>
        <taxon>Arthropoda</taxon>
        <taxon>Hexapoda</taxon>
        <taxon>Insecta</taxon>
        <taxon>Pterygota</taxon>
        <taxon>Neoptera</taxon>
        <taxon>Endopterygota</taxon>
        <taxon>Lepidoptera</taxon>
        <taxon>Glossata</taxon>
        <taxon>Ditrysia</taxon>
        <taxon>Papilionoidea</taxon>
        <taxon>Papilionidae</taxon>
        <taxon>Parnassiinae</taxon>
        <taxon>Parnassini</taxon>
        <taxon>Parnassius</taxon>
        <taxon>Parnassius</taxon>
    </lineage>
</organism>
<name>A0A8S3Y6C0_PARAO</name>
<feature type="transmembrane region" description="Helical" evidence="2">
    <location>
        <begin position="6"/>
        <end position="27"/>
    </location>
</feature>
<dbReference type="OrthoDB" id="7380977at2759"/>
<accession>A0A8S3Y6C0</accession>
<evidence type="ECO:0000256" key="2">
    <source>
        <dbReference type="SAM" id="Phobius"/>
    </source>
</evidence>
<proteinExistence type="predicted"/>
<sequence>MGTYIVGLICAVILAVFITAWIAYCMFCRERHKPEYYQNNIDDLRRRNFEIAQEQDDQIKKEITAGIFILPSRHKHHDDDYVSRPDYPESPAPRLQPSTERLIDILNDSPDDVHKTVSFDLDSSERYCSDV</sequence>
<dbReference type="Proteomes" id="UP000691718">
    <property type="component" value="Unassembled WGS sequence"/>
</dbReference>
<keyword evidence="4" id="KW-1185">Reference proteome</keyword>
<dbReference type="AlphaFoldDB" id="A0A8S3Y6C0"/>
<keyword evidence="2" id="KW-1133">Transmembrane helix</keyword>